<feature type="signal peptide" evidence="1">
    <location>
        <begin position="1"/>
        <end position="19"/>
    </location>
</feature>
<dbReference type="InterPro" id="IPR004314">
    <property type="entry name" value="Neprosin"/>
</dbReference>
<dbReference type="STRING" id="4565.A0A3B6IV31"/>
<dbReference type="Gramene" id="TraesCAD_scaffold_025583_01G000100.1">
    <property type="protein sequence ID" value="TraesCAD_scaffold_025583_01G000100.1"/>
    <property type="gene ID" value="TraesCAD_scaffold_025583_01G000100"/>
</dbReference>
<dbReference type="Pfam" id="PF03080">
    <property type="entry name" value="Neprosin"/>
    <property type="match status" value="1"/>
</dbReference>
<dbReference type="RefSeq" id="XP_044367066.1">
    <property type="nucleotide sequence ID" value="XM_044511131.1"/>
</dbReference>
<organism evidence="3">
    <name type="scientific">Triticum aestivum</name>
    <name type="common">Wheat</name>
    <dbReference type="NCBI Taxonomy" id="4565"/>
    <lineage>
        <taxon>Eukaryota</taxon>
        <taxon>Viridiplantae</taxon>
        <taxon>Streptophyta</taxon>
        <taxon>Embryophyta</taxon>
        <taxon>Tracheophyta</taxon>
        <taxon>Spermatophyta</taxon>
        <taxon>Magnoliopsida</taxon>
        <taxon>Liliopsida</taxon>
        <taxon>Poales</taxon>
        <taxon>Poaceae</taxon>
        <taxon>BOP clade</taxon>
        <taxon>Pooideae</taxon>
        <taxon>Triticodae</taxon>
        <taxon>Triticeae</taxon>
        <taxon>Triticinae</taxon>
        <taxon>Triticum</taxon>
    </lineage>
</organism>
<dbReference type="PANTHER" id="PTHR31589:SF190">
    <property type="entry name" value="NEPROSIN DOMAIN-CONTAINING PROTEIN"/>
    <property type="match status" value="1"/>
</dbReference>
<sequence>MFRHTLLLGAIALCLLCHALHTEGVRLRSTIQELKEDGQTKRILTSLKSNSIEMIAFGEDSSSWGQPYYAVHQTTSGGPGDNYYGLHVTTDVYSHNLKPGQQTSTAIWVNHVGNGVKSSLNTISIGWHIYPEHYGDSHPHLYTDWTRDGYAQTGCLNMDCPGFIRANGAVIAPGDVIHPVSGVPGGRVQNITLRLLKDKTSGDWWVYYGLNGIPTGVGYFPRSLFTYLAEKANHVAFGAFVDAEKALPTPPMGSGVLPNGGKGHAASFTNLQLIDKDGNNSPIKANLPELITKAKCHSITHIDHSQCLYGGPGGCV</sequence>
<protein>
    <recommendedName>
        <fullName evidence="2">Neprosin PEP catalytic domain-containing protein</fullName>
    </recommendedName>
</protein>
<name>A0A3B6IV31_WHEAT</name>
<evidence type="ECO:0000313" key="3">
    <source>
        <dbReference type="EnsemblPlants" id="TraesCS4B02G333500.1"/>
    </source>
</evidence>
<dbReference type="Gramene" id="TraesWEE_scaffold_005433_01G000100.1">
    <property type="protein sequence ID" value="TraesWEE_scaffold_005433_01G000100.1"/>
    <property type="gene ID" value="TraesWEE_scaffold_005433_01G000100"/>
</dbReference>
<dbReference type="PANTHER" id="PTHR31589">
    <property type="entry name" value="PROTEIN, PUTATIVE (DUF239)-RELATED-RELATED"/>
    <property type="match status" value="1"/>
</dbReference>
<accession>A0A3B6IV31</accession>
<keyword evidence="4" id="KW-1185">Reference proteome</keyword>
<dbReference type="Gramene" id="TraesARI4B03G02426980.1">
    <property type="protein sequence ID" value="TraesARI4B03G02426980.1"/>
    <property type="gene ID" value="TraesARI4B03G02426980"/>
</dbReference>
<dbReference type="Gramene" id="TraesSYM4B03G02416840.1">
    <property type="protein sequence ID" value="TraesSYM4B03G02416840.1"/>
    <property type="gene ID" value="TraesSYM4B03G02416840"/>
</dbReference>
<dbReference type="Gramene" id="TraesJUL4B03G02408880.1">
    <property type="protein sequence ID" value="TraesJUL4B03G02408880.1"/>
    <property type="gene ID" value="TraesJUL4B03G02408880"/>
</dbReference>
<dbReference type="Gramene" id="TraesLDM4B03G02391030.1">
    <property type="protein sequence ID" value="TraesLDM4B03G02391030.1"/>
    <property type="gene ID" value="TraesLDM4B03G02391030"/>
</dbReference>
<dbReference type="Gramene" id="TraesPARA_EIv1.0_1392760.1">
    <property type="protein sequence ID" value="TraesPARA_EIv1.0_1392760.1.CDS"/>
    <property type="gene ID" value="TraesPARA_EIv1.0_1392760"/>
</dbReference>
<keyword evidence="1" id="KW-0732">Signal</keyword>
<dbReference type="EnsemblPlants" id="TraesCS4B02G333500.1">
    <property type="protein sequence ID" value="TraesCS4B02G333500.1"/>
    <property type="gene ID" value="TraesCS4B02G333500"/>
</dbReference>
<dbReference type="AlphaFoldDB" id="A0A3B6IV31"/>
<evidence type="ECO:0000256" key="1">
    <source>
        <dbReference type="SAM" id="SignalP"/>
    </source>
</evidence>
<reference evidence="3" key="2">
    <citation type="submission" date="2018-10" db="UniProtKB">
        <authorList>
            <consortium name="EnsemblPlants"/>
        </authorList>
    </citation>
    <scope>IDENTIFICATION</scope>
</reference>
<feature type="domain" description="Neprosin PEP catalytic" evidence="2">
    <location>
        <begin position="61"/>
        <end position="316"/>
    </location>
</feature>
<evidence type="ECO:0000313" key="4">
    <source>
        <dbReference type="Proteomes" id="UP000019116"/>
    </source>
</evidence>
<proteinExistence type="predicted"/>
<gene>
    <name evidence="3" type="primary">LOC123089453</name>
</gene>
<dbReference type="Proteomes" id="UP000019116">
    <property type="component" value="Chromosome 4B"/>
</dbReference>
<dbReference type="SMR" id="A0A3B6IV31"/>
<dbReference type="Gene3D" id="3.90.1320.10">
    <property type="entry name" value="Outer-capsid protein sigma 3, large lobe"/>
    <property type="match status" value="1"/>
</dbReference>
<reference evidence="3" key="1">
    <citation type="submission" date="2018-08" db="EMBL/GenBank/DDBJ databases">
        <authorList>
            <person name="Rossello M."/>
        </authorList>
    </citation>
    <scope>NUCLEOTIDE SEQUENCE [LARGE SCALE GENOMIC DNA]</scope>
    <source>
        <strain evidence="3">cv. Chinese Spring</strain>
    </source>
</reference>
<evidence type="ECO:0000259" key="2">
    <source>
        <dbReference type="PROSITE" id="PS52045"/>
    </source>
</evidence>
<feature type="chain" id="PRO_5043175922" description="Neprosin PEP catalytic domain-containing protein" evidence="1">
    <location>
        <begin position="20"/>
        <end position="316"/>
    </location>
</feature>
<dbReference type="GeneID" id="123089453"/>
<dbReference type="Gramene" id="TraesCS4B02G333500.1">
    <property type="protein sequence ID" value="TraesCS4B02G333500.1"/>
    <property type="gene ID" value="TraesCS4B02G333500"/>
</dbReference>
<dbReference type="PROSITE" id="PS52045">
    <property type="entry name" value="NEPROSIN_PEP_CD"/>
    <property type="match status" value="1"/>
</dbReference>
<dbReference type="Gramene" id="TraesNOR4B03G02407800.1">
    <property type="protein sequence ID" value="TraesNOR4B03G02407800.1"/>
    <property type="gene ID" value="TraesNOR4B03G02407800"/>
</dbReference>
<dbReference type="KEGG" id="taes:123089453"/>
<dbReference type="Gramene" id="TraesCLE_scaffold_013247_01G000100.1">
    <property type="protein sequence ID" value="TraesCLE_scaffold_013247_01G000100.1"/>
    <property type="gene ID" value="TraesCLE_scaffold_013247_01G000100"/>
</dbReference>
<dbReference type="OMA" id="ITPIGHA"/>
<dbReference type="InterPro" id="IPR053168">
    <property type="entry name" value="Glutamic_endopeptidase"/>
</dbReference>
<dbReference type="OrthoDB" id="684544at2759"/>
<dbReference type="Gramene" id="TraesROB_scaffold_004728_01G000100.1">
    <property type="protein sequence ID" value="TraesROB_scaffold_004728_01G000100.1"/>
    <property type="gene ID" value="TraesROB_scaffold_004728_01G000100"/>
</dbReference>